<keyword evidence="4" id="KW-1185">Reference proteome</keyword>
<feature type="region of interest" description="Disordered" evidence="1">
    <location>
        <begin position="1"/>
        <end position="36"/>
    </location>
</feature>
<gene>
    <name evidence="3" type="ORF">ACKQTC_07470</name>
</gene>
<name>A0ABW9H019_9FIRM</name>
<feature type="compositionally biased region" description="Basic and acidic residues" evidence="1">
    <location>
        <begin position="19"/>
        <end position="36"/>
    </location>
</feature>
<feature type="compositionally biased region" description="Basic residues" evidence="1">
    <location>
        <begin position="1"/>
        <end position="18"/>
    </location>
</feature>
<feature type="transmembrane region" description="Helical" evidence="2">
    <location>
        <begin position="44"/>
        <end position="65"/>
    </location>
</feature>
<accession>A0ABW9H019</accession>
<dbReference type="EMBL" id="JBJUVG010000011">
    <property type="protein sequence ID" value="MFM9414205.1"/>
    <property type="molecule type" value="Genomic_DNA"/>
</dbReference>
<protein>
    <submittedName>
        <fullName evidence="3">Uncharacterized protein</fullName>
    </submittedName>
</protein>
<keyword evidence="2" id="KW-1133">Transmembrane helix</keyword>
<feature type="transmembrane region" description="Helical" evidence="2">
    <location>
        <begin position="71"/>
        <end position="95"/>
    </location>
</feature>
<keyword evidence="2" id="KW-0812">Transmembrane</keyword>
<evidence type="ECO:0000313" key="4">
    <source>
        <dbReference type="Proteomes" id="UP001631949"/>
    </source>
</evidence>
<sequence length="131" mass="14288">MSRKLSRSGKKKKSQYRKTAKEQAEMAKEVTPEERGMEKKRLRFNGVALGLLTAALILMLGAPTFDRMGFLPYQAGTILAYVCSLVAGALMLYSLKYTREEKKTTGRITGGLMVGVGLIGLITTLSPLLTG</sequence>
<evidence type="ECO:0000256" key="2">
    <source>
        <dbReference type="SAM" id="Phobius"/>
    </source>
</evidence>
<organism evidence="3 4">
    <name type="scientific">Peptococcus simiae</name>
    <dbReference type="NCBI Taxonomy" id="1643805"/>
    <lineage>
        <taxon>Bacteria</taxon>
        <taxon>Bacillati</taxon>
        <taxon>Bacillota</taxon>
        <taxon>Clostridia</taxon>
        <taxon>Eubacteriales</taxon>
        <taxon>Peptococcaceae</taxon>
        <taxon>Peptococcus</taxon>
    </lineage>
</organism>
<comment type="caution">
    <text evidence="3">The sequence shown here is derived from an EMBL/GenBank/DDBJ whole genome shotgun (WGS) entry which is preliminary data.</text>
</comment>
<dbReference type="Proteomes" id="UP001631949">
    <property type="component" value="Unassembled WGS sequence"/>
</dbReference>
<evidence type="ECO:0000256" key="1">
    <source>
        <dbReference type="SAM" id="MobiDB-lite"/>
    </source>
</evidence>
<proteinExistence type="predicted"/>
<evidence type="ECO:0000313" key="3">
    <source>
        <dbReference type="EMBL" id="MFM9414205.1"/>
    </source>
</evidence>
<keyword evidence="2" id="KW-0472">Membrane</keyword>
<feature type="transmembrane region" description="Helical" evidence="2">
    <location>
        <begin position="107"/>
        <end position="129"/>
    </location>
</feature>
<dbReference type="RefSeq" id="WP_408977819.1">
    <property type="nucleotide sequence ID" value="NZ_JBJUVG010000011.1"/>
</dbReference>
<reference evidence="3 4" key="1">
    <citation type="journal article" date="2016" name="Int. J. Syst. Evol. Microbiol.">
        <title>Peptococcus simiae sp. nov., isolated from rhesus macaque faeces and emended description of the genus Peptococcus.</title>
        <authorList>
            <person name="Shkoporov A.N."/>
            <person name="Efimov B.A."/>
            <person name="Kondova I."/>
            <person name="Ouwerling B."/>
            <person name="Chaplin A.V."/>
            <person name="Shcherbakova V.A."/>
            <person name="Langermans J.A.M."/>
        </authorList>
    </citation>
    <scope>NUCLEOTIDE SEQUENCE [LARGE SCALE GENOMIC DNA]</scope>
    <source>
        <strain evidence="3 4">M108</strain>
    </source>
</reference>